<dbReference type="InterPro" id="IPR011010">
    <property type="entry name" value="DNA_brk_join_enz"/>
</dbReference>
<feature type="domain" description="Core-binding (CB)" evidence="6">
    <location>
        <begin position="90"/>
        <end position="171"/>
    </location>
</feature>
<dbReference type="PROSITE" id="PS51898">
    <property type="entry name" value="TYR_RECOMBINASE"/>
    <property type="match status" value="1"/>
</dbReference>
<dbReference type="PANTHER" id="PTHR30349:SF36">
    <property type="entry name" value="PROPHAGE INTEGRASE INTR-RELATED"/>
    <property type="match status" value="1"/>
</dbReference>
<evidence type="ECO:0000256" key="1">
    <source>
        <dbReference type="ARBA" id="ARBA00022908"/>
    </source>
</evidence>
<dbReference type="EMBL" id="JACSDI010000007">
    <property type="protein sequence ID" value="MCG9964570.1"/>
    <property type="molecule type" value="Genomic_DNA"/>
</dbReference>
<dbReference type="RefSeq" id="WP_240131189.1">
    <property type="nucleotide sequence ID" value="NZ_JACSDI010000007.1"/>
</dbReference>
<name>A0ABS9QW34_9GAMM</name>
<keyword evidence="2 4" id="KW-0238">DNA-binding</keyword>
<feature type="domain" description="Tyr recombinase" evidence="5">
    <location>
        <begin position="194"/>
        <end position="401"/>
    </location>
</feature>
<organism evidence="7 8">
    <name type="scientific">Shewanella cutis</name>
    <dbReference type="NCBI Taxonomy" id="2766780"/>
    <lineage>
        <taxon>Bacteria</taxon>
        <taxon>Pseudomonadati</taxon>
        <taxon>Pseudomonadota</taxon>
        <taxon>Gammaproteobacteria</taxon>
        <taxon>Alteromonadales</taxon>
        <taxon>Shewanellaceae</taxon>
        <taxon>Shewanella</taxon>
    </lineage>
</organism>
<dbReference type="Pfam" id="PF12167">
    <property type="entry name" value="Arm-DNA-bind_2"/>
    <property type="match status" value="1"/>
</dbReference>
<keyword evidence="8" id="KW-1185">Reference proteome</keyword>
<protein>
    <submittedName>
        <fullName evidence="7">Tyrosine-type recombinase/integrase</fullName>
    </submittedName>
</protein>
<dbReference type="InterPro" id="IPR013762">
    <property type="entry name" value="Integrase-like_cat_sf"/>
</dbReference>
<dbReference type="InterPro" id="IPR044068">
    <property type="entry name" value="CB"/>
</dbReference>
<dbReference type="PROSITE" id="PS51900">
    <property type="entry name" value="CB"/>
    <property type="match status" value="1"/>
</dbReference>
<gene>
    <name evidence="7" type="ORF">H9J30_11680</name>
</gene>
<dbReference type="SUPFAM" id="SSF56349">
    <property type="entry name" value="DNA breaking-rejoining enzymes"/>
    <property type="match status" value="1"/>
</dbReference>
<comment type="caution">
    <text evidence="7">The sequence shown here is derived from an EMBL/GenBank/DDBJ whole genome shotgun (WGS) entry which is preliminary data.</text>
</comment>
<accession>A0ABS9QW34</accession>
<evidence type="ECO:0000256" key="4">
    <source>
        <dbReference type="PROSITE-ProRule" id="PRU01248"/>
    </source>
</evidence>
<dbReference type="Gene3D" id="1.10.443.10">
    <property type="entry name" value="Intergrase catalytic core"/>
    <property type="match status" value="1"/>
</dbReference>
<evidence type="ECO:0000313" key="8">
    <source>
        <dbReference type="Proteomes" id="UP000829384"/>
    </source>
</evidence>
<dbReference type="InterPro" id="IPR050090">
    <property type="entry name" value="Tyrosine_recombinase_XerCD"/>
</dbReference>
<keyword evidence="3" id="KW-0233">DNA recombination</keyword>
<evidence type="ECO:0000256" key="3">
    <source>
        <dbReference type="ARBA" id="ARBA00023172"/>
    </source>
</evidence>
<keyword evidence="1" id="KW-0229">DNA integration</keyword>
<dbReference type="PANTHER" id="PTHR30349">
    <property type="entry name" value="PHAGE INTEGRASE-RELATED"/>
    <property type="match status" value="1"/>
</dbReference>
<dbReference type="InterPro" id="IPR010998">
    <property type="entry name" value="Integrase_recombinase_N"/>
</dbReference>
<evidence type="ECO:0000259" key="5">
    <source>
        <dbReference type="PROSITE" id="PS51898"/>
    </source>
</evidence>
<proteinExistence type="predicted"/>
<sequence>MSTLPKGVEKLPVGVEINYNTVRIVFMLNGERCREPLTGYSKITKSVIKYAENKRNAILTEIAENRFDYLAHFPDSAKAAALAGMIKTKLTVVDAVNQWLSVQEATKAKSTFKNYKTKAQHVINKWGSRKLADISKSEFELFQAELLRGGLSPKTVNDIFTIVRGVWSEAFHEGAIKANPLDRVKNVERDNLEETADPFTREELARIENINTVRQGDINMIMFWCWAGLSLSEIIALAWEDIDTETWTIKVQRAKVLNQYKVPKERGRIRVIELLEPAKVWLQRQMELTYMQQTAEYTVQQRDNITSRQEAIRLVFLNGKSNEPWYDNSVRRWFASILKRAKLRHRGPNQCRHTFASQLLSNYVPLEWVARQLGHSDTTMIKKHYGKWIPKDSQRMASRISEMMGFNADINGQENADFAQILPRSNIGNQ</sequence>
<dbReference type="Pfam" id="PF00589">
    <property type="entry name" value="Phage_integrase"/>
    <property type="match status" value="1"/>
</dbReference>
<dbReference type="InterPro" id="IPR002104">
    <property type="entry name" value="Integrase_catalytic"/>
</dbReference>
<dbReference type="Gene3D" id="1.10.150.130">
    <property type="match status" value="1"/>
</dbReference>
<reference evidence="7 8" key="1">
    <citation type="submission" date="2020-08" db="EMBL/GenBank/DDBJ databases">
        <title>Whole genome sequence of Shewanella sp strain PS-2.</title>
        <authorList>
            <person name="Das S.K."/>
        </authorList>
    </citation>
    <scope>NUCLEOTIDE SEQUENCE [LARGE SCALE GENOMIC DNA]</scope>
    <source>
        <strain evidence="7 8">PS-2</strain>
    </source>
</reference>
<dbReference type="Proteomes" id="UP000829384">
    <property type="component" value="Unassembled WGS sequence"/>
</dbReference>
<evidence type="ECO:0000256" key="2">
    <source>
        <dbReference type="ARBA" id="ARBA00023125"/>
    </source>
</evidence>
<dbReference type="InterPro" id="IPR022000">
    <property type="entry name" value="Min27-like_integrase_DNA_bind"/>
</dbReference>
<dbReference type="CDD" id="cd01189">
    <property type="entry name" value="INT_ICEBs1_C_like"/>
    <property type="match status" value="1"/>
</dbReference>
<evidence type="ECO:0000259" key="6">
    <source>
        <dbReference type="PROSITE" id="PS51900"/>
    </source>
</evidence>
<evidence type="ECO:0000313" key="7">
    <source>
        <dbReference type="EMBL" id="MCG9964570.1"/>
    </source>
</evidence>